<protein>
    <submittedName>
        <fullName evidence="1">Uncharacterized protein</fullName>
    </submittedName>
</protein>
<keyword evidence="2" id="KW-1185">Reference proteome</keyword>
<evidence type="ECO:0000313" key="2">
    <source>
        <dbReference type="Proteomes" id="UP001500665"/>
    </source>
</evidence>
<dbReference type="EMBL" id="BAAAHH010000032">
    <property type="protein sequence ID" value="GAA0963879.1"/>
    <property type="molecule type" value="Genomic_DNA"/>
</dbReference>
<proteinExistence type="predicted"/>
<reference evidence="2" key="1">
    <citation type="journal article" date="2019" name="Int. J. Syst. Evol. Microbiol.">
        <title>The Global Catalogue of Microorganisms (GCM) 10K type strain sequencing project: providing services to taxonomists for standard genome sequencing and annotation.</title>
        <authorList>
            <consortium name="The Broad Institute Genomics Platform"/>
            <consortium name="The Broad Institute Genome Sequencing Center for Infectious Disease"/>
            <person name="Wu L."/>
            <person name="Ma J."/>
        </authorList>
    </citation>
    <scope>NUCLEOTIDE SEQUENCE [LARGE SCALE GENOMIC DNA]</scope>
    <source>
        <strain evidence="2">JCM 10696</strain>
    </source>
</reference>
<evidence type="ECO:0000313" key="1">
    <source>
        <dbReference type="EMBL" id="GAA0963879.1"/>
    </source>
</evidence>
<dbReference type="Proteomes" id="UP001500665">
    <property type="component" value="Unassembled WGS sequence"/>
</dbReference>
<name>A0ABP4CC61_9ACTN</name>
<organism evidence="1 2">
    <name type="scientific">Actinocorallia libanotica</name>
    <dbReference type="NCBI Taxonomy" id="46162"/>
    <lineage>
        <taxon>Bacteria</taxon>
        <taxon>Bacillati</taxon>
        <taxon>Actinomycetota</taxon>
        <taxon>Actinomycetes</taxon>
        <taxon>Streptosporangiales</taxon>
        <taxon>Thermomonosporaceae</taxon>
        <taxon>Actinocorallia</taxon>
    </lineage>
</organism>
<accession>A0ABP4CC61</accession>
<dbReference type="RefSeq" id="WP_344244458.1">
    <property type="nucleotide sequence ID" value="NZ_BAAAHH010000032.1"/>
</dbReference>
<comment type="caution">
    <text evidence="1">The sequence shown here is derived from an EMBL/GenBank/DDBJ whole genome shotgun (WGS) entry which is preliminary data.</text>
</comment>
<gene>
    <name evidence="1" type="ORF">GCM10009550_60400</name>
</gene>
<sequence length="59" mass="6850">MRLTWRDRFIDMNPMAMEWQKRQVRDLALGVAVVSERGARPLAHVSAYPIGDICRIRVP</sequence>